<gene>
    <name evidence="3" type="ORF">AB0K40_00015</name>
</gene>
<dbReference type="SUPFAM" id="SSF55961">
    <property type="entry name" value="Bet v1-like"/>
    <property type="match status" value="1"/>
</dbReference>
<evidence type="ECO:0000259" key="2">
    <source>
        <dbReference type="Pfam" id="PF08327"/>
    </source>
</evidence>
<sequence>MHRTEDGRVALRFERRLRHPQAKVWRAISETDQLRAWFVQLLDYDRFRFDLVPGARIAFVDRQGTMAGEGEVVRVDPPKLLEYTWGSEILRWELEPDGDDGCRLVFTNIVDDPDAAPALGAGWHAGLDALEALLHGRPTDASVSHELQAAYQRALA</sequence>
<dbReference type="Gene3D" id="3.30.530.20">
    <property type="match status" value="1"/>
</dbReference>
<name>A0ABV3GUA9_9ACTN</name>
<organism evidence="3 4">
    <name type="scientific">Nonomuraea bangladeshensis</name>
    <dbReference type="NCBI Taxonomy" id="404385"/>
    <lineage>
        <taxon>Bacteria</taxon>
        <taxon>Bacillati</taxon>
        <taxon>Actinomycetota</taxon>
        <taxon>Actinomycetes</taxon>
        <taxon>Streptosporangiales</taxon>
        <taxon>Streptosporangiaceae</taxon>
        <taxon>Nonomuraea</taxon>
    </lineage>
</organism>
<evidence type="ECO:0000313" key="3">
    <source>
        <dbReference type="EMBL" id="MEV4283866.1"/>
    </source>
</evidence>
<dbReference type="Proteomes" id="UP001552427">
    <property type="component" value="Unassembled WGS sequence"/>
</dbReference>
<evidence type="ECO:0000256" key="1">
    <source>
        <dbReference type="ARBA" id="ARBA00006817"/>
    </source>
</evidence>
<dbReference type="RefSeq" id="WP_364443779.1">
    <property type="nucleotide sequence ID" value="NZ_JBFARM010000001.1"/>
</dbReference>
<accession>A0ABV3GUA9</accession>
<proteinExistence type="inferred from homology"/>
<dbReference type="InterPro" id="IPR023393">
    <property type="entry name" value="START-like_dom_sf"/>
</dbReference>
<dbReference type="Pfam" id="PF08327">
    <property type="entry name" value="AHSA1"/>
    <property type="match status" value="1"/>
</dbReference>
<protein>
    <submittedName>
        <fullName evidence="3">SRPBCC family protein</fullName>
    </submittedName>
</protein>
<reference evidence="3 4" key="1">
    <citation type="submission" date="2024-06" db="EMBL/GenBank/DDBJ databases">
        <title>The Natural Products Discovery Center: Release of the First 8490 Sequenced Strains for Exploring Actinobacteria Biosynthetic Diversity.</title>
        <authorList>
            <person name="Kalkreuter E."/>
            <person name="Kautsar S.A."/>
            <person name="Yang D."/>
            <person name="Bader C.D."/>
            <person name="Teijaro C.N."/>
            <person name="Fluegel L."/>
            <person name="Davis C.M."/>
            <person name="Simpson J.R."/>
            <person name="Lauterbach L."/>
            <person name="Steele A.D."/>
            <person name="Gui C."/>
            <person name="Meng S."/>
            <person name="Li G."/>
            <person name="Viehrig K."/>
            <person name="Ye F."/>
            <person name="Su P."/>
            <person name="Kiefer A.F."/>
            <person name="Nichols A."/>
            <person name="Cepeda A.J."/>
            <person name="Yan W."/>
            <person name="Fan B."/>
            <person name="Jiang Y."/>
            <person name="Adhikari A."/>
            <person name="Zheng C.-J."/>
            <person name="Schuster L."/>
            <person name="Cowan T.M."/>
            <person name="Smanski M.J."/>
            <person name="Chevrette M.G."/>
            <person name="De Carvalho L.P.S."/>
            <person name="Shen B."/>
        </authorList>
    </citation>
    <scope>NUCLEOTIDE SEQUENCE [LARGE SCALE GENOMIC DNA]</scope>
    <source>
        <strain evidence="3 4">NPDC049574</strain>
    </source>
</reference>
<evidence type="ECO:0000313" key="4">
    <source>
        <dbReference type="Proteomes" id="UP001552427"/>
    </source>
</evidence>
<dbReference type="EMBL" id="JBFARM010000001">
    <property type="protein sequence ID" value="MEV4283866.1"/>
    <property type="molecule type" value="Genomic_DNA"/>
</dbReference>
<keyword evidence="4" id="KW-1185">Reference proteome</keyword>
<dbReference type="InterPro" id="IPR013538">
    <property type="entry name" value="ASHA1/2-like_C"/>
</dbReference>
<comment type="similarity">
    <text evidence="1">Belongs to the AHA1 family.</text>
</comment>
<feature type="domain" description="Activator of Hsp90 ATPase homologue 1/2-like C-terminal" evidence="2">
    <location>
        <begin position="19"/>
        <end position="134"/>
    </location>
</feature>
<dbReference type="CDD" id="cd08899">
    <property type="entry name" value="SRPBCC_CalC_Aha1-like_6"/>
    <property type="match status" value="1"/>
</dbReference>
<comment type="caution">
    <text evidence="3">The sequence shown here is derived from an EMBL/GenBank/DDBJ whole genome shotgun (WGS) entry which is preliminary data.</text>
</comment>